<comment type="caution">
    <text evidence="1">The sequence shown here is derived from an EMBL/GenBank/DDBJ whole genome shotgun (WGS) entry which is preliminary data.</text>
</comment>
<protein>
    <submittedName>
        <fullName evidence="1">Uncharacterized protein</fullName>
    </submittedName>
</protein>
<reference evidence="1" key="1">
    <citation type="submission" date="2023-10" db="EMBL/GenBank/DDBJ databases">
        <title>Genome assemblies of two species of porcelain crab, Petrolisthes cinctipes and Petrolisthes manimaculis (Anomura: Porcellanidae).</title>
        <authorList>
            <person name="Angst P."/>
        </authorList>
    </citation>
    <scope>NUCLEOTIDE SEQUENCE</scope>
    <source>
        <strain evidence="1">PB745_01</strain>
        <tissue evidence="1">Gill</tissue>
    </source>
</reference>
<keyword evidence="2" id="KW-1185">Reference proteome</keyword>
<dbReference type="AlphaFoldDB" id="A0AAE1BEV2"/>
<name>A0AAE1BEV2_PETCI</name>
<evidence type="ECO:0000313" key="1">
    <source>
        <dbReference type="EMBL" id="KAK3849471.1"/>
    </source>
</evidence>
<dbReference type="EMBL" id="JAWQEG010008901">
    <property type="protein sequence ID" value="KAK3849471.1"/>
    <property type="molecule type" value="Genomic_DNA"/>
</dbReference>
<sequence>MFSVHRPACLPHHPCLTPAPFPLHITPVLPASPCFTPAPLLLHITPFDYLPNVSLWTFYFALCHSLSYLSYLTTAFTLTCVLSVPTPTCTSTCLTLPHCWLTPSVCSTRPYHYLSNPSLPLPLPLQPVPTPTITSPTHPYPTFTSPTHPYPYHYLSLPHLASPCLAPAACFASPTEGRSQDFYKA</sequence>
<gene>
    <name evidence="1" type="ORF">Pcinc_043779</name>
</gene>
<organism evidence="1 2">
    <name type="scientific">Petrolisthes cinctipes</name>
    <name type="common">Flat porcelain crab</name>
    <dbReference type="NCBI Taxonomy" id="88211"/>
    <lineage>
        <taxon>Eukaryota</taxon>
        <taxon>Metazoa</taxon>
        <taxon>Ecdysozoa</taxon>
        <taxon>Arthropoda</taxon>
        <taxon>Crustacea</taxon>
        <taxon>Multicrustacea</taxon>
        <taxon>Malacostraca</taxon>
        <taxon>Eumalacostraca</taxon>
        <taxon>Eucarida</taxon>
        <taxon>Decapoda</taxon>
        <taxon>Pleocyemata</taxon>
        <taxon>Anomura</taxon>
        <taxon>Galatheoidea</taxon>
        <taxon>Porcellanidae</taxon>
        <taxon>Petrolisthes</taxon>
    </lineage>
</organism>
<evidence type="ECO:0000313" key="2">
    <source>
        <dbReference type="Proteomes" id="UP001286313"/>
    </source>
</evidence>
<dbReference type="Proteomes" id="UP001286313">
    <property type="component" value="Unassembled WGS sequence"/>
</dbReference>
<accession>A0AAE1BEV2</accession>
<proteinExistence type="predicted"/>